<organism evidence="1">
    <name type="scientific">Octopus bimaculoides</name>
    <name type="common">California two-spotted octopus</name>
    <dbReference type="NCBI Taxonomy" id="37653"/>
    <lineage>
        <taxon>Eukaryota</taxon>
        <taxon>Metazoa</taxon>
        <taxon>Spiralia</taxon>
        <taxon>Lophotrochozoa</taxon>
        <taxon>Mollusca</taxon>
        <taxon>Cephalopoda</taxon>
        <taxon>Coleoidea</taxon>
        <taxon>Octopodiformes</taxon>
        <taxon>Octopoda</taxon>
        <taxon>Incirrata</taxon>
        <taxon>Octopodidae</taxon>
        <taxon>Octopus</taxon>
    </lineage>
</organism>
<name>A0A0L8HK76_OCTBM</name>
<accession>A0A0L8HK76</accession>
<dbReference type="EMBL" id="KQ417931">
    <property type="protein sequence ID" value="KOF89638.1"/>
    <property type="molecule type" value="Genomic_DNA"/>
</dbReference>
<dbReference type="PROSITE" id="PS51257">
    <property type="entry name" value="PROKAR_LIPOPROTEIN"/>
    <property type="match status" value="1"/>
</dbReference>
<protein>
    <submittedName>
        <fullName evidence="1">Uncharacterized protein</fullName>
    </submittedName>
</protein>
<dbReference type="AlphaFoldDB" id="A0A0L8HK76"/>
<proteinExistence type="predicted"/>
<reference evidence="1" key="1">
    <citation type="submission" date="2015-07" db="EMBL/GenBank/DDBJ databases">
        <title>MeaNS - Measles Nucleotide Surveillance Program.</title>
        <authorList>
            <person name="Tran T."/>
            <person name="Druce J."/>
        </authorList>
    </citation>
    <scope>NUCLEOTIDE SEQUENCE</scope>
    <source>
        <strain evidence="1">UCB-OBI-ISO-001</strain>
        <tissue evidence="1">Gonad</tissue>
    </source>
</reference>
<gene>
    <name evidence="1" type="ORF">OCBIM_22012731mg</name>
</gene>
<evidence type="ECO:0000313" key="1">
    <source>
        <dbReference type="EMBL" id="KOF89638.1"/>
    </source>
</evidence>
<sequence length="57" mass="6576">MFMDSKQILNVGHQSVYTIQSCTLSFILSVSRSHMLAYTWKSYVCVCVCDDNICEYL</sequence>